<dbReference type="InterPro" id="IPR002885">
    <property type="entry name" value="PPR_rpt"/>
</dbReference>
<dbReference type="EMBL" id="JBBWWR010000006">
    <property type="protein sequence ID" value="KAK8965337.1"/>
    <property type="molecule type" value="Genomic_DNA"/>
</dbReference>
<dbReference type="PANTHER" id="PTHR47447">
    <property type="entry name" value="OS03G0856100 PROTEIN"/>
    <property type="match status" value="1"/>
</dbReference>
<keyword evidence="5" id="KW-1185">Reference proteome</keyword>
<sequence>MGLHYINTELLAEMEAGVHLADAAAYNKLMDARARDGGLKEAMDVLLQMKVVGCTPNAATYTILLNLYGQSGQYENVRELFLEMKA</sequence>
<dbReference type="PANTHER" id="PTHR47447:SF24">
    <property type="entry name" value="PENTATRICOPEPTIDE REPEAT-CONTAINING PROTEIN"/>
    <property type="match status" value="1"/>
</dbReference>
<dbReference type="Proteomes" id="UP001412067">
    <property type="component" value="Unassembled WGS sequence"/>
</dbReference>
<evidence type="ECO:0008006" key="6">
    <source>
        <dbReference type="Google" id="ProtNLM"/>
    </source>
</evidence>
<protein>
    <recommendedName>
        <fullName evidence="6">Pentatricopeptide repeat-containing protein</fullName>
    </recommendedName>
</protein>
<feature type="repeat" description="PPR" evidence="3">
    <location>
        <begin position="22"/>
        <end position="56"/>
    </location>
</feature>
<proteinExistence type="inferred from homology"/>
<dbReference type="NCBIfam" id="TIGR00756">
    <property type="entry name" value="PPR"/>
    <property type="match status" value="2"/>
</dbReference>
<dbReference type="Gene3D" id="1.25.40.10">
    <property type="entry name" value="Tetratricopeptide repeat domain"/>
    <property type="match status" value="1"/>
</dbReference>
<evidence type="ECO:0000256" key="3">
    <source>
        <dbReference type="PROSITE-ProRule" id="PRU00708"/>
    </source>
</evidence>
<reference evidence="4 5" key="1">
    <citation type="journal article" date="2022" name="Nat. Plants">
        <title>Genomes of leafy and leafless Platanthera orchids illuminate the evolution of mycoheterotrophy.</title>
        <authorList>
            <person name="Li M.H."/>
            <person name="Liu K.W."/>
            <person name="Li Z."/>
            <person name="Lu H.C."/>
            <person name="Ye Q.L."/>
            <person name="Zhang D."/>
            <person name="Wang J.Y."/>
            <person name="Li Y.F."/>
            <person name="Zhong Z.M."/>
            <person name="Liu X."/>
            <person name="Yu X."/>
            <person name="Liu D.K."/>
            <person name="Tu X.D."/>
            <person name="Liu B."/>
            <person name="Hao Y."/>
            <person name="Liao X.Y."/>
            <person name="Jiang Y.T."/>
            <person name="Sun W.H."/>
            <person name="Chen J."/>
            <person name="Chen Y.Q."/>
            <person name="Ai Y."/>
            <person name="Zhai J.W."/>
            <person name="Wu S.S."/>
            <person name="Zhou Z."/>
            <person name="Hsiao Y.Y."/>
            <person name="Wu W.L."/>
            <person name="Chen Y.Y."/>
            <person name="Lin Y.F."/>
            <person name="Hsu J.L."/>
            <person name="Li C.Y."/>
            <person name="Wang Z.W."/>
            <person name="Zhao X."/>
            <person name="Zhong W.Y."/>
            <person name="Ma X.K."/>
            <person name="Ma L."/>
            <person name="Huang J."/>
            <person name="Chen G.Z."/>
            <person name="Huang M.Z."/>
            <person name="Huang L."/>
            <person name="Peng D.H."/>
            <person name="Luo Y.B."/>
            <person name="Zou S.Q."/>
            <person name="Chen S.P."/>
            <person name="Lan S."/>
            <person name="Tsai W.C."/>
            <person name="Van de Peer Y."/>
            <person name="Liu Z.J."/>
        </authorList>
    </citation>
    <scope>NUCLEOTIDE SEQUENCE [LARGE SCALE GENOMIC DNA]</scope>
    <source>
        <strain evidence="4">Lor288</strain>
    </source>
</reference>
<evidence type="ECO:0000256" key="1">
    <source>
        <dbReference type="ARBA" id="ARBA00007626"/>
    </source>
</evidence>
<evidence type="ECO:0000313" key="4">
    <source>
        <dbReference type="EMBL" id="KAK8965337.1"/>
    </source>
</evidence>
<accession>A0ABR2MMJ0</accession>
<comment type="similarity">
    <text evidence="1">Belongs to the PPR family. P subfamily.</text>
</comment>
<dbReference type="Pfam" id="PF13041">
    <property type="entry name" value="PPR_2"/>
    <property type="match status" value="1"/>
</dbReference>
<evidence type="ECO:0000256" key="2">
    <source>
        <dbReference type="ARBA" id="ARBA00022737"/>
    </source>
</evidence>
<dbReference type="InterPro" id="IPR011990">
    <property type="entry name" value="TPR-like_helical_dom_sf"/>
</dbReference>
<gene>
    <name evidence="4" type="ORF">KSP40_PGU018314</name>
</gene>
<name>A0ABR2MMJ0_9ASPA</name>
<comment type="caution">
    <text evidence="4">The sequence shown here is derived from an EMBL/GenBank/DDBJ whole genome shotgun (WGS) entry which is preliminary data.</text>
</comment>
<organism evidence="4 5">
    <name type="scientific">Platanthera guangdongensis</name>
    <dbReference type="NCBI Taxonomy" id="2320717"/>
    <lineage>
        <taxon>Eukaryota</taxon>
        <taxon>Viridiplantae</taxon>
        <taxon>Streptophyta</taxon>
        <taxon>Embryophyta</taxon>
        <taxon>Tracheophyta</taxon>
        <taxon>Spermatophyta</taxon>
        <taxon>Magnoliopsida</taxon>
        <taxon>Liliopsida</taxon>
        <taxon>Asparagales</taxon>
        <taxon>Orchidaceae</taxon>
        <taxon>Orchidoideae</taxon>
        <taxon>Orchideae</taxon>
        <taxon>Orchidinae</taxon>
        <taxon>Platanthera</taxon>
    </lineage>
</organism>
<evidence type="ECO:0000313" key="5">
    <source>
        <dbReference type="Proteomes" id="UP001412067"/>
    </source>
</evidence>
<keyword evidence="2" id="KW-0677">Repeat</keyword>
<feature type="repeat" description="PPR" evidence="3">
    <location>
        <begin position="57"/>
        <end position="86"/>
    </location>
</feature>
<dbReference type="PROSITE" id="PS51375">
    <property type="entry name" value="PPR"/>
    <property type="match status" value="2"/>
</dbReference>